<keyword evidence="2" id="KW-1185">Reference proteome</keyword>
<accession>A0A1H4XUL2</accession>
<reference evidence="2" key="1">
    <citation type="submission" date="2016-10" db="EMBL/GenBank/DDBJ databases">
        <authorList>
            <person name="Varghese N."/>
            <person name="Submissions S."/>
        </authorList>
    </citation>
    <scope>NUCLEOTIDE SEQUENCE [LARGE SCALE GENOMIC DNA]</scope>
    <source>
        <strain evidence="2">DSM 12111</strain>
    </source>
</reference>
<dbReference type="Proteomes" id="UP000242849">
    <property type="component" value="Unassembled WGS sequence"/>
</dbReference>
<proteinExistence type="predicted"/>
<dbReference type="AlphaFoldDB" id="A0A1H4XUL2"/>
<gene>
    <name evidence="1" type="ORF">SAMN05421553_2014</name>
</gene>
<dbReference type="OrthoDB" id="7554786at2"/>
<sequence>MQQAQQIVIPEGWVRNAIGNLVHETEIREQDKLRDGVVTEIAKKAVDLSAALKALKEKALADIADLITIAGEKYDMKLGGPKGNVTLTSFDGRFRVQRVCADRITYTEEMEVAKAKVFECIRSWSDVSHKHLVTIATNAFRLNRQGEISVARVAELMRIEIDDPEWRKAMEAVKDSLSVAGKAVYIRIQERQTDDSYETIILDIAGV</sequence>
<evidence type="ECO:0008006" key="3">
    <source>
        <dbReference type="Google" id="ProtNLM"/>
    </source>
</evidence>
<dbReference type="Pfam" id="PF11363">
    <property type="entry name" value="DUF3164"/>
    <property type="match status" value="1"/>
</dbReference>
<organism evidence="1 2">
    <name type="scientific">Pseudomonas anguilliseptica</name>
    <dbReference type="NCBI Taxonomy" id="53406"/>
    <lineage>
        <taxon>Bacteria</taxon>
        <taxon>Pseudomonadati</taxon>
        <taxon>Pseudomonadota</taxon>
        <taxon>Gammaproteobacteria</taxon>
        <taxon>Pseudomonadales</taxon>
        <taxon>Pseudomonadaceae</taxon>
        <taxon>Pseudomonas</taxon>
    </lineage>
</organism>
<dbReference type="InterPro" id="IPR021505">
    <property type="entry name" value="Phage_B3_Orf6"/>
</dbReference>
<name>A0A1H4XUL2_PSEAG</name>
<dbReference type="RefSeq" id="WP_090379856.1">
    <property type="nucleotide sequence ID" value="NZ_CP156749.1"/>
</dbReference>
<evidence type="ECO:0000313" key="2">
    <source>
        <dbReference type="Proteomes" id="UP000242849"/>
    </source>
</evidence>
<dbReference type="EMBL" id="FNSC01000001">
    <property type="protein sequence ID" value="SED09215.1"/>
    <property type="molecule type" value="Genomic_DNA"/>
</dbReference>
<dbReference type="STRING" id="53406.SAMN05421553_2014"/>
<evidence type="ECO:0000313" key="1">
    <source>
        <dbReference type="EMBL" id="SED09215.1"/>
    </source>
</evidence>
<protein>
    <recommendedName>
        <fullName evidence="3">DUF3164 family protein</fullName>
    </recommendedName>
</protein>